<sequence length="242" mass="27917">MPTVDDDGVDVAVYDILSVSPVVLSPEHRVFKMMIIYYYYQRALTTTINQIRPPHIVMFPRRTASNIAIIRVSGQCTRVPYILQKHMWRCSQTIPPLAHSESNVHIVLIIGHPPSCTSEFVLTAGKQIQAGQYLINRNLPIPTNIQLFIGKSYMEPILTYTSPANTFNIIYFFSQWPRHKTYKTNSTLPLKHPKYLPNTFSKVISRNIVNRFLTKCTIHNYTRSPREFDISISCSQPRGRYL</sequence>
<proteinExistence type="predicted"/>
<evidence type="ECO:0000313" key="2">
    <source>
        <dbReference type="Proteomes" id="UP000325440"/>
    </source>
</evidence>
<dbReference type="AlphaFoldDB" id="A0A5E4MJ22"/>
<dbReference type="EMBL" id="CABPRJ010000491">
    <property type="protein sequence ID" value="VVC29367.1"/>
    <property type="molecule type" value="Genomic_DNA"/>
</dbReference>
<organism evidence="1 2">
    <name type="scientific">Cinara cedri</name>
    <dbReference type="NCBI Taxonomy" id="506608"/>
    <lineage>
        <taxon>Eukaryota</taxon>
        <taxon>Metazoa</taxon>
        <taxon>Ecdysozoa</taxon>
        <taxon>Arthropoda</taxon>
        <taxon>Hexapoda</taxon>
        <taxon>Insecta</taxon>
        <taxon>Pterygota</taxon>
        <taxon>Neoptera</taxon>
        <taxon>Paraneoptera</taxon>
        <taxon>Hemiptera</taxon>
        <taxon>Sternorrhyncha</taxon>
        <taxon>Aphidomorpha</taxon>
        <taxon>Aphidoidea</taxon>
        <taxon>Aphididae</taxon>
        <taxon>Lachninae</taxon>
        <taxon>Cinara</taxon>
    </lineage>
</organism>
<keyword evidence="2" id="KW-1185">Reference proteome</keyword>
<reference evidence="1 2" key="1">
    <citation type="submission" date="2019-08" db="EMBL/GenBank/DDBJ databases">
        <authorList>
            <person name="Alioto T."/>
            <person name="Alioto T."/>
            <person name="Gomez Garrido J."/>
        </authorList>
    </citation>
    <scope>NUCLEOTIDE SEQUENCE [LARGE SCALE GENOMIC DNA]</scope>
</reference>
<gene>
    <name evidence="1" type="ORF">CINCED_3A001674</name>
</gene>
<name>A0A5E4MJ22_9HEMI</name>
<accession>A0A5E4MJ22</accession>
<protein>
    <submittedName>
        <fullName evidence="1">Uncharacterized protein</fullName>
    </submittedName>
</protein>
<evidence type="ECO:0000313" key="1">
    <source>
        <dbReference type="EMBL" id="VVC29367.1"/>
    </source>
</evidence>
<dbReference type="Proteomes" id="UP000325440">
    <property type="component" value="Unassembled WGS sequence"/>
</dbReference>